<organism evidence="2 3">
    <name type="scientific">Amanita muscaria (strain Koide BX008)</name>
    <dbReference type="NCBI Taxonomy" id="946122"/>
    <lineage>
        <taxon>Eukaryota</taxon>
        <taxon>Fungi</taxon>
        <taxon>Dikarya</taxon>
        <taxon>Basidiomycota</taxon>
        <taxon>Agaricomycotina</taxon>
        <taxon>Agaricomycetes</taxon>
        <taxon>Agaricomycetidae</taxon>
        <taxon>Agaricales</taxon>
        <taxon>Pluteineae</taxon>
        <taxon>Amanitaceae</taxon>
        <taxon>Amanita</taxon>
    </lineage>
</organism>
<feature type="region of interest" description="Disordered" evidence="1">
    <location>
        <begin position="47"/>
        <end position="125"/>
    </location>
</feature>
<feature type="region of interest" description="Disordered" evidence="1">
    <location>
        <begin position="474"/>
        <end position="500"/>
    </location>
</feature>
<feature type="region of interest" description="Disordered" evidence="1">
    <location>
        <begin position="150"/>
        <end position="205"/>
    </location>
</feature>
<accession>A0A0C2T483</accession>
<feature type="region of interest" description="Disordered" evidence="1">
    <location>
        <begin position="516"/>
        <end position="539"/>
    </location>
</feature>
<feature type="region of interest" description="Disordered" evidence="1">
    <location>
        <begin position="278"/>
        <end position="307"/>
    </location>
</feature>
<feature type="region of interest" description="Disordered" evidence="1">
    <location>
        <begin position="415"/>
        <end position="461"/>
    </location>
</feature>
<keyword evidence="3" id="KW-1185">Reference proteome</keyword>
<proteinExistence type="predicted"/>
<dbReference type="Proteomes" id="UP000054549">
    <property type="component" value="Unassembled WGS sequence"/>
</dbReference>
<feature type="compositionally biased region" description="Polar residues" evidence="1">
    <location>
        <begin position="522"/>
        <end position="539"/>
    </location>
</feature>
<dbReference type="InParanoid" id="A0A0C2T483"/>
<dbReference type="EMBL" id="KN818223">
    <property type="protein sequence ID" value="KIL70695.1"/>
    <property type="molecule type" value="Genomic_DNA"/>
</dbReference>
<sequence length="605" mass="65683">MPPLPSRKTLEAMKRVDLQKLCKDYGVKANLKSEALIDLLLDTQSAAVSRHSTATSNPPPKPPTSRTSVSTRQSSRAGPSRVTSMIIHDVDDEEGQSRKPSHADAKNPPDNTNLSRLPEIPQQQRRPTFTVPAINRTRKAKELQRRLGVGKPVAAGGPGPRTITRSTTLSRGRQTRLSKPFKAEVTIPEEESIPEPPLETTAQENEGGITTTDVSEVNASAESSSSLASLAAIDEHVANALRPLHEQLQALRTELGQMHALNAEVAQLKVEVERLKSHNAMMQDEDPTTPQRENPLPKKPHGPGGLGIPSTVKIPNNQALVSDAASRPQITLGKRARQLSISNLEEPADQGEFMEREDGAPALKKAKTSLYPNHDLTTSDYDNHMQLRKMTPPGFTVFRESNEPPETVARLSDYITMPSPPGTTSPPEYTRQEATNGPENRNPSTSSFAPMPSTPEPQLDSHQQSVFHLPALSFFERPRSPTPGSCGTGRETENGIGSLDKQRVDMLRQFGLRPLSRPESRVPSTINPTILTTGKESDVPTTSNDIAAGLGLRAISSSVSSIPLDPNEAPPMRVTMYGTELDGDTRFGDFGVDGVATGFWNGGRF</sequence>
<evidence type="ECO:0000313" key="3">
    <source>
        <dbReference type="Proteomes" id="UP000054549"/>
    </source>
</evidence>
<feature type="compositionally biased region" description="Low complexity" evidence="1">
    <location>
        <begin position="64"/>
        <end position="76"/>
    </location>
</feature>
<feature type="compositionally biased region" description="Basic and acidic residues" evidence="1">
    <location>
        <begin position="95"/>
        <end position="107"/>
    </location>
</feature>
<evidence type="ECO:0000256" key="1">
    <source>
        <dbReference type="SAM" id="MobiDB-lite"/>
    </source>
</evidence>
<gene>
    <name evidence="2" type="ORF">M378DRAFT_6630</name>
</gene>
<feature type="compositionally biased region" description="Polar residues" evidence="1">
    <location>
        <begin position="163"/>
        <end position="177"/>
    </location>
</feature>
<protein>
    <submittedName>
        <fullName evidence="2">Uncharacterized protein</fullName>
    </submittedName>
</protein>
<dbReference type="HOGENOM" id="CLU_029047_0_0_1"/>
<name>A0A0C2T483_AMAMK</name>
<dbReference type="OrthoDB" id="3258416at2759"/>
<feature type="compositionally biased region" description="Polar residues" evidence="1">
    <location>
        <begin position="109"/>
        <end position="125"/>
    </location>
</feature>
<feature type="compositionally biased region" description="Polar residues" evidence="1">
    <location>
        <begin position="432"/>
        <end position="448"/>
    </location>
</feature>
<reference evidence="2 3" key="1">
    <citation type="submission" date="2014-04" db="EMBL/GenBank/DDBJ databases">
        <title>Evolutionary Origins and Diversification of the Mycorrhizal Mutualists.</title>
        <authorList>
            <consortium name="DOE Joint Genome Institute"/>
            <consortium name="Mycorrhizal Genomics Consortium"/>
            <person name="Kohler A."/>
            <person name="Kuo A."/>
            <person name="Nagy L.G."/>
            <person name="Floudas D."/>
            <person name="Copeland A."/>
            <person name="Barry K.W."/>
            <person name="Cichocki N."/>
            <person name="Veneault-Fourrey C."/>
            <person name="LaButti K."/>
            <person name="Lindquist E.A."/>
            <person name="Lipzen A."/>
            <person name="Lundell T."/>
            <person name="Morin E."/>
            <person name="Murat C."/>
            <person name="Riley R."/>
            <person name="Ohm R."/>
            <person name="Sun H."/>
            <person name="Tunlid A."/>
            <person name="Henrissat B."/>
            <person name="Grigoriev I.V."/>
            <person name="Hibbett D.S."/>
            <person name="Martin F."/>
        </authorList>
    </citation>
    <scope>NUCLEOTIDE SEQUENCE [LARGE SCALE GENOMIC DNA]</scope>
    <source>
        <strain evidence="2 3">Koide BX008</strain>
    </source>
</reference>
<evidence type="ECO:0000313" key="2">
    <source>
        <dbReference type="EMBL" id="KIL70695.1"/>
    </source>
</evidence>
<dbReference type="STRING" id="946122.A0A0C2T483"/>
<dbReference type="AlphaFoldDB" id="A0A0C2T483"/>